<feature type="compositionally biased region" description="Basic and acidic residues" evidence="13">
    <location>
        <begin position="72"/>
        <end position="99"/>
    </location>
</feature>
<dbReference type="Pfam" id="PF22042">
    <property type="entry name" value="EF-G_D2"/>
    <property type="match status" value="1"/>
</dbReference>
<dbReference type="GO" id="GO:0003924">
    <property type="term" value="F:GTPase activity"/>
    <property type="evidence" value="ECO:0007669"/>
    <property type="project" value="UniProtKB-UniRule"/>
</dbReference>
<evidence type="ECO:0000256" key="4">
    <source>
        <dbReference type="ARBA" id="ARBA00022490"/>
    </source>
</evidence>
<evidence type="ECO:0000256" key="2">
    <source>
        <dbReference type="ARBA" id="ARBA00007733"/>
    </source>
</evidence>
<keyword evidence="5 9" id="KW-0396">Initiation factor</keyword>
<keyword evidence="7 9" id="KW-0648">Protein biosynthesis</keyword>
<dbReference type="PANTHER" id="PTHR43381:SF5">
    <property type="entry name" value="TR-TYPE G DOMAIN-CONTAINING PROTEIN"/>
    <property type="match status" value="1"/>
</dbReference>
<organism evidence="15 16">
    <name type="scientific">Syntrophorhabdus aromaticivorans</name>
    <dbReference type="NCBI Taxonomy" id="328301"/>
    <lineage>
        <taxon>Bacteria</taxon>
        <taxon>Pseudomonadati</taxon>
        <taxon>Thermodesulfobacteriota</taxon>
        <taxon>Syntrophorhabdia</taxon>
        <taxon>Syntrophorhabdales</taxon>
        <taxon>Syntrophorhabdaceae</taxon>
        <taxon>Syntrophorhabdus</taxon>
    </lineage>
</organism>
<dbReference type="SUPFAM" id="SSF52156">
    <property type="entry name" value="Initiation factor IF2/eIF5b, domain 3"/>
    <property type="match status" value="1"/>
</dbReference>
<comment type="subcellular location">
    <subcellularLocation>
        <location evidence="1 9 11">Cytoplasm</location>
    </subcellularLocation>
</comment>
<evidence type="ECO:0000256" key="5">
    <source>
        <dbReference type="ARBA" id="ARBA00022540"/>
    </source>
</evidence>
<evidence type="ECO:0000256" key="10">
    <source>
        <dbReference type="RuleBase" id="RU000644"/>
    </source>
</evidence>
<dbReference type="InterPro" id="IPR053905">
    <property type="entry name" value="EF-G-like_DII"/>
</dbReference>
<dbReference type="GO" id="GO:0003743">
    <property type="term" value="F:translation initiation factor activity"/>
    <property type="evidence" value="ECO:0007669"/>
    <property type="project" value="UniProtKB-UniRule"/>
</dbReference>
<dbReference type="PANTHER" id="PTHR43381">
    <property type="entry name" value="TRANSLATION INITIATION FACTOR IF-2-RELATED"/>
    <property type="match status" value="1"/>
</dbReference>
<comment type="caution">
    <text evidence="15">The sequence shown here is derived from an EMBL/GenBank/DDBJ whole genome shotgun (WGS) entry which is preliminary data.</text>
</comment>
<sequence length="854" mass="95087">MAKVKITTLTDKMGDDEILSKLKSLGVKVKDKTKEEVPQDKKDEIQTPSGETMIEKRIASTIIRRRVQPPAPKKERVELTEREVKPEEKIEEAAARKPTETIPEEPVEEVIAPPVAPEEEQKEVQAAPAAPVLIERADLEEPPEEEALKGGIETIGQEKEKEITKVLEEAYKHDLEKDFTLIEEEGEEGDKKKKKAEKLIKKIEEQELEETKVKKKGLLKRKVVIKEEDLYTFRRQKARPTPSRKDKRDRAEERRAEEEKKAEQKTAKKTIKVGDEIQVGELAKRMNVKAQDIIGRLLPLGIIATVNKNIDFDTAYLVGNELGYEIEKIVSIEDEFLAREEEERENEKNLKPRSPVVTIMGHVDHGKTLLLDTIRHSNVAEREAGGITQHIGAYVVDVSGKEIVFVDTPGHEAFTAMRARGARVTDIVILVVAADDGVMPQTVEAINHAKAAGVPIIVAINKIDRENANPDRVVKELADHGLVPEEWGGNTLFARISAKKKVGIKELLELVLLQSEMLELKANPDKRAMGIIIESELDKGQGPVGTVIIQEGTLKIQDPFIAGTMFGRVRAMIDDRGKRIQKAPPSTPVLVVGFQDVPHGGDKFIVTTEERYARELSKFRQERLKESEIAKSSRTTLEDLYSKMDKSEKTILNVIIKADARGTIDAIGEALKKLSNDLVEIQVIHSGAGAITETDINLAMASGAIVIGFNVKPVGKAQSLAEQEKIEIRTYSIIYDMIDDVKKAMEGLLEPKVVETDIGKVEVRKVFAVSKIGTVAGSYVLEGKITRNAFVRLKRNGDAVFTGKISSLKRFKDDVKEVLAGYECGVSLEGFNDIREGDILESFIQEKEKQTLDG</sequence>
<dbReference type="AlphaFoldDB" id="A0A971M574"/>
<dbReference type="Proteomes" id="UP000777265">
    <property type="component" value="Unassembled WGS sequence"/>
</dbReference>
<reference evidence="15" key="1">
    <citation type="journal article" date="2020" name="Biotechnol. Biofuels">
        <title>New insights from the biogas microbiome by comprehensive genome-resolved metagenomics of nearly 1600 species originating from multiple anaerobic digesters.</title>
        <authorList>
            <person name="Campanaro S."/>
            <person name="Treu L."/>
            <person name="Rodriguez-R L.M."/>
            <person name="Kovalovszki A."/>
            <person name="Ziels R.M."/>
            <person name="Maus I."/>
            <person name="Zhu X."/>
            <person name="Kougias P.G."/>
            <person name="Basile A."/>
            <person name="Luo G."/>
            <person name="Schluter A."/>
            <person name="Konstantinidis K.T."/>
            <person name="Angelidaki I."/>
        </authorList>
    </citation>
    <scope>NUCLEOTIDE SEQUENCE</scope>
    <source>
        <strain evidence="15">AS06rmzACSIP_7</strain>
    </source>
</reference>
<feature type="region of interest" description="Disordered" evidence="13">
    <location>
        <begin position="30"/>
        <end position="51"/>
    </location>
</feature>
<dbReference type="InterPro" id="IPR015760">
    <property type="entry name" value="TIF_IF2"/>
</dbReference>
<dbReference type="NCBIfam" id="TIGR00487">
    <property type="entry name" value="IF-2"/>
    <property type="match status" value="1"/>
</dbReference>
<dbReference type="Pfam" id="PF00009">
    <property type="entry name" value="GTP_EFTU"/>
    <property type="match status" value="1"/>
</dbReference>
<feature type="region of interest" description="Disordered" evidence="13">
    <location>
        <begin position="136"/>
        <end position="155"/>
    </location>
</feature>
<feature type="domain" description="Tr-type G" evidence="14">
    <location>
        <begin position="352"/>
        <end position="521"/>
    </location>
</feature>
<dbReference type="InterPro" id="IPR006847">
    <property type="entry name" value="IF2_N"/>
</dbReference>
<dbReference type="SUPFAM" id="SSF50447">
    <property type="entry name" value="Translation proteins"/>
    <property type="match status" value="2"/>
</dbReference>
<dbReference type="InterPro" id="IPR036925">
    <property type="entry name" value="TIF_IF2_dom3_sf"/>
</dbReference>
<reference evidence="15" key="2">
    <citation type="submission" date="2020-01" db="EMBL/GenBank/DDBJ databases">
        <authorList>
            <person name="Campanaro S."/>
        </authorList>
    </citation>
    <scope>NUCLEOTIDE SEQUENCE</scope>
    <source>
        <strain evidence="15">AS06rmzACSIP_7</strain>
    </source>
</reference>
<dbReference type="HAMAP" id="MF_00100_B">
    <property type="entry name" value="IF_2_B"/>
    <property type="match status" value="1"/>
</dbReference>
<evidence type="ECO:0000256" key="3">
    <source>
        <dbReference type="ARBA" id="ARBA00020675"/>
    </source>
</evidence>
<dbReference type="FunFam" id="2.40.30.10:FF:000007">
    <property type="entry name" value="Translation initiation factor IF-2"/>
    <property type="match status" value="1"/>
</dbReference>
<evidence type="ECO:0000259" key="14">
    <source>
        <dbReference type="PROSITE" id="PS51722"/>
    </source>
</evidence>
<dbReference type="InterPro" id="IPR005225">
    <property type="entry name" value="Small_GTP-bd"/>
</dbReference>
<feature type="compositionally biased region" description="Basic and acidic residues" evidence="13">
    <location>
        <begin position="30"/>
        <end position="45"/>
    </location>
</feature>
<dbReference type="InterPro" id="IPR000178">
    <property type="entry name" value="TF_IF2_bacterial-like"/>
</dbReference>
<dbReference type="InterPro" id="IPR027417">
    <property type="entry name" value="P-loop_NTPase"/>
</dbReference>
<protein>
    <recommendedName>
        <fullName evidence="3 9">Translation initiation factor IF-2</fullName>
    </recommendedName>
</protein>
<dbReference type="CDD" id="cd01887">
    <property type="entry name" value="IF2_eIF5B"/>
    <property type="match status" value="1"/>
</dbReference>
<name>A0A971M574_9BACT</name>
<dbReference type="EMBL" id="JAAYEE010000134">
    <property type="protein sequence ID" value="NLW35484.1"/>
    <property type="molecule type" value="Genomic_DNA"/>
</dbReference>
<evidence type="ECO:0000256" key="8">
    <source>
        <dbReference type="ARBA" id="ARBA00023134"/>
    </source>
</evidence>
<dbReference type="Gene3D" id="2.40.30.10">
    <property type="entry name" value="Translation factors"/>
    <property type="match status" value="2"/>
</dbReference>
<dbReference type="GO" id="GO:0005525">
    <property type="term" value="F:GTP binding"/>
    <property type="evidence" value="ECO:0007669"/>
    <property type="project" value="UniProtKB-KW"/>
</dbReference>
<keyword evidence="8 9" id="KW-0342">GTP-binding</keyword>
<feature type="coiled-coil region" evidence="12">
    <location>
        <begin position="186"/>
        <end position="221"/>
    </location>
</feature>
<gene>
    <name evidence="9 15" type="primary">infB</name>
    <name evidence="15" type="ORF">GXY80_08405</name>
</gene>
<dbReference type="InterPro" id="IPR023115">
    <property type="entry name" value="TIF_IF2_dom3"/>
</dbReference>
<dbReference type="NCBIfam" id="TIGR00231">
    <property type="entry name" value="small_GTP"/>
    <property type="match status" value="1"/>
</dbReference>
<dbReference type="CDD" id="cd03702">
    <property type="entry name" value="IF2_mtIF2_II"/>
    <property type="match status" value="1"/>
</dbReference>
<keyword evidence="4 9" id="KW-0963">Cytoplasm</keyword>
<dbReference type="PROSITE" id="PS51722">
    <property type="entry name" value="G_TR_2"/>
    <property type="match status" value="1"/>
</dbReference>
<comment type="similarity">
    <text evidence="2 9 10">Belongs to the TRAFAC class translation factor GTPase superfamily. Classic translation factor GTPase family. IF-2 subfamily.</text>
</comment>
<dbReference type="SUPFAM" id="SSF52540">
    <property type="entry name" value="P-loop containing nucleoside triphosphate hydrolases"/>
    <property type="match status" value="1"/>
</dbReference>
<dbReference type="InterPro" id="IPR009000">
    <property type="entry name" value="Transl_B-barrel_sf"/>
</dbReference>
<evidence type="ECO:0000256" key="12">
    <source>
        <dbReference type="SAM" id="Coils"/>
    </source>
</evidence>
<comment type="function">
    <text evidence="9 10">One of the essential components for the initiation of protein synthesis. Protects formylmethionyl-tRNA from spontaneous hydrolysis and promotes its binding to the 30S ribosomal subunits. Also involved in the hydrolysis of GTP during the formation of the 70S ribosomal complex.</text>
</comment>
<dbReference type="FunFam" id="3.40.50.10050:FF:000001">
    <property type="entry name" value="Translation initiation factor IF-2"/>
    <property type="match status" value="1"/>
</dbReference>
<dbReference type="PROSITE" id="PS01176">
    <property type="entry name" value="IF2"/>
    <property type="match status" value="1"/>
</dbReference>
<dbReference type="FunFam" id="2.40.30.10:FF:000008">
    <property type="entry name" value="Translation initiation factor IF-2"/>
    <property type="match status" value="1"/>
</dbReference>
<dbReference type="Gene3D" id="3.40.50.300">
    <property type="entry name" value="P-loop containing nucleotide triphosphate hydrolases"/>
    <property type="match status" value="1"/>
</dbReference>
<evidence type="ECO:0000256" key="13">
    <source>
        <dbReference type="SAM" id="MobiDB-lite"/>
    </source>
</evidence>
<keyword evidence="12" id="KW-0175">Coiled coil</keyword>
<feature type="binding site" evidence="9">
    <location>
        <begin position="361"/>
        <end position="368"/>
    </location>
    <ligand>
        <name>GTP</name>
        <dbReference type="ChEBI" id="CHEBI:37565"/>
    </ligand>
</feature>
<dbReference type="InterPro" id="IPR000795">
    <property type="entry name" value="T_Tr_GTP-bd_dom"/>
</dbReference>
<dbReference type="CDD" id="cd03692">
    <property type="entry name" value="mtIF2_IVc"/>
    <property type="match status" value="1"/>
</dbReference>
<evidence type="ECO:0000313" key="16">
    <source>
        <dbReference type="Proteomes" id="UP000777265"/>
    </source>
</evidence>
<dbReference type="InterPro" id="IPR004161">
    <property type="entry name" value="EFTu-like_2"/>
</dbReference>
<feature type="region of interest" description="Disordered" evidence="13">
    <location>
        <begin position="67"/>
        <end position="109"/>
    </location>
</feature>
<evidence type="ECO:0000313" key="15">
    <source>
        <dbReference type="EMBL" id="NLW35484.1"/>
    </source>
</evidence>
<dbReference type="Pfam" id="PF04760">
    <property type="entry name" value="IF2_N"/>
    <property type="match status" value="1"/>
</dbReference>
<proteinExistence type="inferred from homology"/>
<evidence type="ECO:0000256" key="6">
    <source>
        <dbReference type="ARBA" id="ARBA00022741"/>
    </source>
</evidence>
<dbReference type="GO" id="GO:0005829">
    <property type="term" value="C:cytosol"/>
    <property type="evidence" value="ECO:0007669"/>
    <property type="project" value="TreeGrafter"/>
</dbReference>
<evidence type="ECO:0000256" key="1">
    <source>
        <dbReference type="ARBA" id="ARBA00004496"/>
    </source>
</evidence>
<evidence type="ECO:0000256" key="7">
    <source>
        <dbReference type="ARBA" id="ARBA00022917"/>
    </source>
</evidence>
<feature type="region of interest" description="G-domain" evidence="9">
    <location>
        <begin position="355"/>
        <end position="503"/>
    </location>
</feature>
<evidence type="ECO:0000256" key="11">
    <source>
        <dbReference type="RuleBase" id="RU000645"/>
    </source>
</evidence>
<feature type="region of interest" description="Disordered" evidence="13">
    <location>
        <begin position="235"/>
        <end position="267"/>
    </location>
</feature>
<dbReference type="FunFam" id="3.40.50.300:FF:000019">
    <property type="entry name" value="Translation initiation factor IF-2"/>
    <property type="match status" value="1"/>
</dbReference>
<dbReference type="InterPro" id="IPR044145">
    <property type="entry name" value="IF2_II"/>
</dbReference>
<dbReference type="Pfam" id="PF03144">
    <property type="entry name" value="GTP_EFTU_D2"/>
    <property type="match status" value="1"/>
</dbReference>
<dbReference type="Pfam" id="PF11987">
    <property type="entry name" value="IF-2"/>
    <property type="match status" value="1"/>
</dbReference>
<accession>A0A971M574</accession>
<keyword evidence="6 9" id="KW-0547">Nucleotide-binding</keyword>
<feature type="compositionally biased region" description="Basic and acidic residues" evidence="13">
    <location>
        <begin position="243"/>
        <end position="266"/>
    </location>
</feature>
<evidence type="ECO:0000256" key="9">
    <source>
        <dbReference type="HAMAP-Rule" id="MF_00100"/>
    </source>
</evidence>
<dbReference type="Gene3D" id="3.40.50.10050">
    <property type="entry name" value="Translation initiation factor IF- 2, domain 3"/>
    <property type="match status" value="1"/>
</dbReference>
<feature type="binding site" evidence="9">
    <location>
        <begin position="461"/>
        <end position="464"/>
    </location>
    <ligand>
        <name>GTP</name>
        <dbReference type="ChEBI" id="CHEBI:37565"/>
    </ligand>
</feature>
<feature type="binding site" evidence="9">
    <location>
        <begin position="407"/>
        <end position="411"/>
    </location>
    <ligand>
        <name>GTP</name>
        <dbReference type="ChEBI" id="CHEBI:37565"/>
    </ligand>
</feature>